<dbReference type="GO" id="GO:0005737">
    <property type="term" value="C:cytoplasm"/>
    <property type="evidence" value="ECO:0007669"/>
    <property type="project" value="TreeGrafter"/>
</dbReference>
<dbReference type="InterPro" id="IPR036188">
    <property type="entry name" value="FAD/NAD-bd_sf"/>
</dbReference>
<protein>
    <submittedName>
        <fullName evidence="3">D-amino-acid oxidase</fullName>
    </submittedName>
</protein>
<evidence type="ECO:0000313" key="3">
    <source>
        <dbReference type="EMBL" id="GGP64827.1"/>
    </source>
</evidence>
<dbReference type="EMBL" id="BMRG01000008">
    <property type="protein sequence ID" value="GGP64827.1"/>
    <property type="molecule type" value="Genomic_DNA"/>
</dbReference>
<reference evidence="3" key="2">
    <citation type="submission" date="2020-09" db="EMBL/GenBank/DDBJ databases">
        <authorList>
            <person name="Sun Q."/>
            <person name="Ohkuma M."/>
        </authorList>
    </citation>
    <scope>NUCLEOTIDE SEQUENCE</scope>
    <source>
        <strain evidence="3">JCM 3313</strain>
    </source>
</reference>
<organism evidence="3 4">
    <name type="scientific">Saccharothrix coeruleofusca</name>
    <dbReference type="NCBI Taxonomy" id="33919"/>
    <lineage>
        <taxon>Bacteria</taxon>
        <taxon>Bacillati</taxon>
        <taxon>Actinomycetota</taxon>
        <taxon>Actinomycetes</taxon>
        <taxon>Pseudonocardiales</taxon>
        <taxon>Pseudonocardiaceae</taxon>
        <taxon>Saccharothrix</taxon>
    </lineage>
</organism>
<keyword evidence="1" id="KW-0560">Oxidoreductase</keyword>
<evidence type="ECO:0000259" key="2">
    <source>
        <dbReference type="Pfam" id="PF01266"/>
    </source>
</evidence>
<dbReference type="Gene3D" id="3.30.9.10">
    <property type="entry name" value="D-Amino Acid Oxidase, subunit A, domain 2"/>
    <property type="match status" value="1"/>
</dbReference>
<dbReference type="Gene3D" id="3.50.50.60">
    <property type="entry name" value="FAD/NAD(P)-binding domain"/>
    <property type="match status" value="1"/>
</dbReference>
<sequence>MVRVVVLGSGVLGASTAHHLARLGASVTLVSEAGPASGASGRSLSWLNSAAVRSTDYHRLRLLGIDRYRALAARLGGPAWLRFDGRLTWCAPDQRARLREVFAWQRAEGLPVEWLSAGEVAEVVAGVDPAAVPECGAVRAPDEGWVDLPSLIALLLAELTRLGGTVVTDAGRAEVVTSGGRAIGARTGSGLSWDADAVVLATGAGVPGALARLGFPIGDRTTTALLVRSDPVDVGLRMVLITPRVSIRPTPDGALVFDSAWSEEAVGRHGNDPDLIHSIVDGLCAEARAVLAGNPALSPRSFAMGPKPVPADGEPVLGPVPGVEGLHVAFSHSGATLGLVAGELLADRIVTGETHPLLAPFVPDRFAR</sequence>
<dbReference type="RefSeq" id="WP_189224980.1">
    <property type="nucleotide sequence ID" value="NZ_BMRG01000008.1"/>
</dbReference>
<dbReference type="PANTHER" id="PTHR13847">
    <property type="entry name" value="SARCOSINE DEHYDROGENASE-RELATED"/>
    <property type="match status" value="1"/>
</dbReference>
<comment type="caution">
    <text evidence="3">The sequence shown here is derived from an EMBL/GenBank/DDBJ whole genome shotgun (WGS) entry which is preliminary data.</text>
</comment>
<gene>
    <name evidence="3" type="ORF">GCM10010185_41800</name>
</gene>
<proteinExistence type="predicted"/>
<evidence type="ECO:0000313" key="4">
    <source>
        <dbReference type="Proteomes" id="UP000639606"/>
    </source>
</evidence>
<dbReference type="InterPro" id="IPR006076">
    <property type="entry name" value="FAD-dep_OxRdtase"/>
</dbReference>
<accession>A0A918EFL4</accession>
<feature type="domain" description="FAD dependent oxidoreductase" evidence="2">
    <location>
        <begin position="3"/>
        <end position="348"/>
    </location>
</feature>
<dbReference type="SUPFAM" id="SSF51905">
    <property type="entry name" value="FAD/NAD(P)-binding domain"/>
    <property type="match status" value="1"/>
</dbReference>
<dbReference type="Pfam" id="PF01266">
    <property type="entry name" value="DAO"/>
    <property type="match status" value="1"/>
</dbReference>
<evidence type="ECO:0000256" key="1">
    <source>
        <dbReference type="ARBA" id="ARBA00023002"/>
    </source>
</evidence>
<reference evidence="3" key="1">
    <citation type="journal article" date="2014" name="Int. J. Syst. Evol. Microbiol.">
        <title>Complete genome sequence of Corynebacterium casei LMG S-19264T (=DSM 44701T), isolated from a smear-ripened cheese.</title>
        <authorList>
            <consortium name="US DOE Joint Genome Institute (JGI-PGF)"/>
            <person name="Walter F."/>
            <person name="Albersmeier A."/>
            <person name="Kalinowski J."/>
            <person name="Ruckert C."/>
        </authorList>
    </citation>
    <scope>NUCLEOTIDE SEQUENCE</scope>
    <source>
        <strain evidence="3">JCM 3313</strain>
    </source>
</reference>
<dbReference type="AlphaFoldDB" id="A0A918EFL4"/>
<dbReference type="Proteomes" id="UP000639606">
    <property type="component" value="Unassembled WGS sequence"/>
</dbReference>
<name>A0A918EFL4_9PSEU</name>
<dbReference type="GO" id="GO:0016491">
    <property type="term" value="F:oxidoreductase activity"/>
    <property type="evidence" value="ECO:0007669"/>
    <property type="project" value="UniProtKB-KW"/>
</dbReference>
<keyword evidence="4" id="KW-1185">Reference proteome</keyword>
<dbReference type="PANTHER" id="PTHR13847:SF289">
    <property type="entry name" value="GLYCINE OXIDASE"/>
    <property type="match status" value="1"/>
</dbReference>